<reference evidence="3" key="1">
    <citation type="submission" date="2022-05" db="EMBL/GenBank/DDBJ databases">
        <authorList>
            <person name="Okamura Y."/>
        </authorList>
    </citation>
    <scope>NUCLEOTIDE SEQUENCE</scope>
</reference>
<evidence type="ECO:0000259" key="2">
    <source>
        <dbReference type="SMART" id="SM00737"/>
    </source>
</evidence>
<dbReference type="SUPFAM" id="SSF81296">
    <property type="entry name" value="E set domains"/>
    <property type="match status" value="1"/>
</dbReference>
<feature type="signal peptide" evidence="1">
    <location>
        <begin position="1"/>
        <end position="16"/>
    </location>
</feature>
<dbReference type="Pfam" id="PF02221">
    <property type="entry name" value="E1_DerP2_DerF2"/>
    <property type="match status" value="1"/>
</dbReference>
<gene>
    <name evidence="3" type="ORF">PIBRA_LOCUS8350</name>
</gene>
<dbReference type="InterPro" id="IPR014756">
    <property type="entry name" value="Ig_E-set"/>
</dbReference>
<dbReference type="AlphaFoldDB" id="A0A9P0TJN3"/>
<keyword evidence="1" id="KW-0732">Signal</keyword>
<dbReference type="EMBL" id="CALOZG010000020">
    <property type="protein sequence ID" value="CAH4031895.1"/>
    <property type="molecule type" value="Genomic_DNA"/>
</dbReference>
<proteinExistence type="predicted"/>
<feature type="domain" description="MD-2-related lipid-recognition" evidence="2">
    <location>
        <begin position="20"/>
        <end position="140"/>
    </location>
</feature>
<evidence type="ECO:0000313" key="3">
    <source>
        <dbReference type="EMBL" id="CAH4031895.1"/>
    </source>
</evidence>
<dbReference type="Proteomes" id="UP001152562">
    <property type="component" value="Unassembled WGS sequence"/>
</dbReference>
<keyword evidence="4" id="KW-1185">Reference proteome</keyword>
<name>A0A9P0TJN3_PIEBR</name>
<sequence>MYLIGLILYFCILTRASVIFEDCGSEYDLVTVNIDGCDHSPPCYVTLGDRIPVNVRFYADFASLQLDQDVIIKLNFVNARTPVTPEPCDILLCPVQTDALTSFTSVMSVPTNMALNQRGYLQWRVYNEKNRVVLCYSVLVQTQTYIQKMLRQAFLLTKALTDDEIKKVVQHPLGHPLNPVGNLPNVTFEFYE</sequence>
<comment type="caution">
    <text evidence="3">The sequence shown here is derived from an EMBL/GenBank/DDBJ whole genome shotgun (WGS) entry which is preliminary data.</text>
</comment>
<dbReference type="InterPro" id="IPR003172">
    <property type="entry name" value="ML_dom"/>
</dbReference>
<protein>
    <recommendedName>
        <fullName evidence="2">MD-2-related lipid-recognition domain-containing protein</fullName>
    </recommendedName>
</protein>
<dbReference type="Gene3D" id="2.60.40.770">
    <property type="match status" value="1"/>
</dbReference>
<evidence type="ECO:0000313" key="4">
    <source>
        <dbReference type="Proteomes" id="UP001152562"/>
    </source>
</evidence>
<evidence type="ECO:0000256" key="1">
    <source>
        <dbReference type="SAM" id="SignalP"/>
    </source>
</evidence>
<accession>A0A9P0TJN3</accession>
<feature type="chain" id="PRO_5040216674" description="MD-2-related lipid-recognition domain-containing protein" evidence="1">
    <location>
        <begin position="17"/>
        <end position="192"/>
    </location>
</feature>
<organism evidence="3 4">
    <name type="scientific">Pieris brassicae</name>
    <name type="common">White butterfly</name>
    <name type="synonym">Large white butterfly</name>
    <dbReference type="NCBI Taxonomy" id="7116"/>
    <lineage>
        <taxon>Eukaryota</taxon>
        <taxon>Metazoa</taxon>
        <taxon>Ecdysozoa</taxon>
        <taxon>Arthropoda</taxon>
        <taxon>Hexapoda</taxon>
        <taxon>Insecta</taxon>
        <taxon>Pterygota</taxon>
        <taxon>Neoptera</taxon>
        <taxon>Endopterygota</taxon>
        <taxon>Lepidoptera</taxon>
        <taxon>Glossata</taxon>
        <taxon>Ditrysia</taxon>
        <taxon>Papilionoidea</taxon>
        <taxon>Pieridae</taxon>
        <taxon>Pierinae</taxon>
        <taxon>Pieris</taxon>
    </lineage>
</organism>
<dbReference type="SMART" id="SM00737">
    <property type="entry name" value="ML"/>
    <property type="match status" value="1"/>
</dbReference>